<feature type="region of interest" description="Disordered" evidence="1">
    <location>
        <begin position="190"/>
        <end position="223"/>
    </location>
</feature>
<evidence type="ECO:0000313" key="3">
    <source>
        <dbReference type="EMBL" id="KAH8024434.1"/>
    </source>
</evidence>
<keyword evidence="2" id="KW-0812">Transmembrane</keyword>
<evidence type="ECO:0000256" key="2">
    <source>
        <dbReference type="SAM" id="Phobius"/>
    </source>
</evidence>
<reference evidence="3" key="1">
    <citation type="journal article" date="2020" name="Cell">
        <title>Large-Scale Comparative Analyses of Tick Genomes Elucidate Their Genetic Diversity and Vector Capacities.</title>
        <authorList>
            <consortium name="Tick Genome and Microbiome Consortium (TIGMIC)"/>
            <person name="Jia N."/>
            <person name="Wang J."/>
            <person name="Shi W."/>
            <person name="Du L."/>
            <person name="Sun Y."/>
            <person name="Zhan W."/>
            <person name="Jiang J.F."/>
            <person name="Wang Q."/>
            <person name="Zhang B."/>
            <person name="Ji P."/>
            <person name="Bell-Sakyi L."/>
            <person name="Cui X.M."/>
            <person name="Yuan T.T."/>
            <person name="Jiang B.G."/>
            <person name="Yang W.F."/>
            <person name="Lam T.T."/>
            <person name="Chang Q.C."/>
            <person name="Ding S.J."/>
            <person name="Wang X.J."/>
            <person name="Zhu J.G."/>
            <person name="Ruan X.D."/>
            <person name="Zhao L."/>
            <person name="Wei J.T."/>
            <person name="Ye R.Z."/>
            <person name="Que T.C."/>
            <person name="Du C.H."/>
            <person name="Zhou Y.H."/>
            <person name="Cheng J.X."/>
            <person name="Dai P.F."/>
            <person name="Guo W.B."/>
            <person name="Han X.H."/>
            <person name="Huang E.J."/>
            <person name="Li L.F."/>
            <person name="Wei W."/>
            <person name="Gao Y.C."/>
            <person name="Liu J.Z."/>
            <person name="Shao H.Z."/>
            <person name="Wang X."/>
            <person name="Wang C.C."/>
            <person name="Yang T.C."/>
            <person name="Huo Q.B."/>
            <person name="Li W."/>
            <person name="Chen H.Y."/>
            <person name="Chen S.E."/>
            <person name="Zhou L.G."/>
            <person name="Ni X.B."/>
            <person name="Tian J.H."/>
            <person name="Sheng Y."/>
            <person name="Liu T."/>
            <person name="Pan Y.S."/>
            <person name="Xia L.Y."/>
            <person name="Li J."/>
            <person name="Zhao F."/>
            <person name="Cao W.C."/>
        </authorList>
    </citation>
    <scope>NUCLEOTIDE SEQUENCE</scope>
    <source>
        <strain evidence="3">Rmic-2018</strain>
    </source>
</reference>
<evidence type="ECO:0008006" key="5">
    <source>
        <dbReference type="Google" id="ProtNLM"/>
    </source>
</evidence>
<gene>
    <name evidence="3" type="ORF">HPB51_022943</name>
</gene>
<keyword evidence="2" id="KW-1133">Transmembrane helix</keyword>
<keyword evidence="4" id="KW-1185">Reference proteome</keyword>
<accession>A0A9J6DRF1</accession>
<dbReference type="Proteomes" id="UP000821866">
    <property type="component" value="Chromosome 6"/>
</dbReference>
<dbReference type="AlphaFoldDB" id="A0A9J6DRF1"/>
<feature type="compositionally biased region" description="Basic residues" evidence="1">
    <location>
        <begin position="193"/>
        <end position="211"/>
    </location>
</feature>
<evidence type="ECO:0000313" key="4">
    <source>
        <dbReference type="Proteomes" id="UP000821866"/>
    </source>
</evidence>
<evidence type="ECO:0000256" key="1">
    <source>
        <dbReference type="SAM" id="MobiDB-lite"/>
    </source>
</evidence>
<protein>
    <recommendedName>
        <fullName evidence="5">Transmembrane protein</fullName>
    </recommendedName>
</protein>
<feature type="region of interest" description="Disordered" evidence="1">
    <location>
        <begin position="263"/>
        <end position="290"/>
    </location>
</feature>
<keyword evidence="2" id="KW-0472">Membrane</keyword>
<sequence length="332" mass="35477">MIMRDAVVEGSGNLDHLGFFTVHPNLSTRAYNISVSIENAAAAAWIRFRDLRTASSSVGSAESRQLYSVQLPSLTSASSGMAGSEEEALAVDSGGGRQLLKGYFAGSVASGSEADTMDSSTRAFLAVRRSRILGMPMTYYALLMASMVLCAFSYSYASRTSALLKAPLPQSSTRGQDLAYVTRHEHLPSVRVHGARRRSPARGRKSKRFGRHSPPASATAATTTVAADNVDSTWDSTSDSVSPATRQPLVMETTPSTVEATAATRSAPASLPPAVTPTGGDVPQNGTFNSSANLDEYEEVVEYYYMYDDNDTSASSMQRPTRYAELAIPINI</sequence>
<comment type="caution">
    <text evidence="3">The sequence shown here is derived from an EMBL/GenBank/DDBJ whole genome shotgun (WGS) entry which is preliminary data.</text>
</comment>
<reference evidence="3" key="2">
    <citation type="submission" date="2021-09" db="EMBL/GenBank/DDBJ databases">
        <authorList>
            <person name="Jia N."/>
            <person name="Wang J."/>
            <person name="Shi W."/>
            <person name="Du L."/>
            <person name="Sun Y."/>
            <person name="Zhan W."/>
            <person name="Jiang J."/>
            <person name="Wang Q."/>
            <person name="Zhang B."/>
            <person name="Ji P."/>
            <person name="Sakyi L.B."/>
            <person name="Cui X."/>
            <person name="Yuan T."/>
            <person name="Jiang B."/>
            <person name="Yang W."/>
            <person name="Lam T.T.-Y."/>
            <person name="Chang Q."/>
            <person name="Ding S."/>
            <person name="Wang X."/>
            <person name="Zhu J."/>
            <person name="Ruan X."/>
            <person name="Zhao L."/>
            <person name="Wei J."/>
            <person name="Que T."/>
            <person name="Du C."/>
            <person name="Cheng J."/>
            <person name="Dai P."/>
            <person name="Han X."/>
            <person name="Huang E."/>
            <person name="Gao Y."/>
            <person name="Liu J."/>
            <person name="Shao H."/>
            <person name="Ye R."/>
            <person name="Li L."/>
            <person name="Wei W."/>
            <person name="Wang X."/>
            <person name="Wang C."/>
            <person name="Huo Q."/>
            <person name="Li W."/>
            <person name="Guo W."/>
            <person name="Chen H."/>
            <person name="Chen S."/>
            <person name="Zhou L."/>
            <person name="Zhou L."/>
            <person name="Ni X."/>
            <person name="Tian J."/>
            <person name="Zhou Y."/>
            <person name="Sheng Y."/>
            <person name="Liu T."/>
            <person name="Pan Y."/>
            <person name="Xia L."/>
            <person name="Li J."/>
            <person name="Zhao F."/>
            <person name="Cao W."/>
        </authorList>
    </citation>
    <scope>NUCLEOTIDE SEQUENCE</scope>
    <source>
        <strain evidence="3">Rmic-2018</strain>
        <tissue evidence="3">Larvae</tissue>
    </source>
</reference>
<dbReference type="EMBL" id="JABSTU010000008">
    <property type="protein sequence ID" value="KAH8024434.1"/>
    <property type="molecule type" value="Genomic_DNA"/>
</dbReference>
<organism evidence="3 4">
    <name type="scientific">Rhipicephalus microplus</name>
    <name type="common">Cattle tick</name>
    <name type="synonym">Boophilus microplus</name>
    <dbReference type="NCBI Taxonomy" id="6941"/>
    <lineage>
        <taxon>Eukaryota</taxon>
        <taxon>Metazoa</taxon>
        <taxon>Ecdysozoa</taxon>
        <taxon>Arthropoda</taxon>
        <taxon>Chelicerata</taxon>
        <taxon>Arachnida</taxon>
        <taxon>Acari</taxon>
        <taxon>Parasitiformes</taxon>
        <taxon>Ixodida</taxon>
        <taxon>Ixodoidea</taxon>
        <taxon>Ixodidae</taxon>
        <taxon>Rhipicephalinae</taxon>
        <taxon>Rhipicephalus</taxon>
        <taxon>Boophilus</taxon>
    </lineage>
</organism>
<proteinExistence type="predicted"/>
<feature type="transmembrane region" description="Helical" evidence="2">
    <location>
        <begin position="138"/>
        <end position="157"/>
    </location>
</feature>
<name>A0A9J6DRF1_RHIMP</name>